<accession>A0A833PNA5</accession>
<proteinExistence type="predicted"/>
<dbReference type="Proteomes" id="UP000467522">
    <property type="component" value="Unassembled WGS sequence"/>
</dbReference>
<evidence type="ECO:0000313" key="3">
    <source>
        <dbReference type="Proteomes" id="UP000467522"/>
    </source>
</evidence>
<evidence type="ECO:0000313" key="2">
    <source>
        <dbReference type="EMBL" id="KAF1036087.1"/>
    </source>
</evidence>
<protein>
    <submittedName>
        <fullName evidence="2">Uncharacterized protein</fullName>
    </submittedName>
</protein>
<organism evidence="2 3">
    <name type="scientific">Burkholderia lata (strain ATCC 17760 / DSM 23089 / LMG 22485 / NCIMB 9086 / R18194 / 383)</name>
    <dbReference type="NCBI Taxonomy" id="482957"/>
    <lineage>
        <taxon>Bacteria</taxon>
        <taxon>Pseudomonadati</taxon>
        <taxon>Pseudomonadota</taxon>
        <taxon>Betaproteobacteria</taxon>
        <taxon>Burkholderiales</taxon>
        <taxon>Burkholderiaceae</taxon>
        <taxon>Burkholderia</taxon>
        <taxon>Burkholderia cepacia complex</taxon>
    </lineage>
</organism>
<reference evidence="3" key="1">
    <citation type="journal article" date="2020" name="MBio">
        <title>Horizontal gene transfer to a defensive symbiont with a reduced genome amongst a multipartite beetle microbiome.</title>
        <authorList>
            <person name="Waterworth S.C."/>
            <person name="Florez L.V."/>
            <person name="Rees E.R."/>
            <person name="Hertweck C."/>
            <person name="Kaltenpoth M."/>
            <person name="Kwan J.C."/>
        </authorList>
    </citation>
    <scope>NUCLEOTIDE SEQUENCE [LARGE SCALE GENOMIC DNA]</scope>
</reference>
<name>A0A833PNA5_BURL3</name>
<dbReference type="EMBL" id="WNDV01000013">
    <property type="protein sequence ID" value="KAF1036087.1"/>
    <property type="molecule type" value="Genomic_DNA"/>
</dbReference>
<evidence type="ECO:0000256" key="1">
    <source>
        <dbReference type="SAM" id="MobiDB-lite"/>
    </source>
</evidence>
<comment type="caution">
    <text evidence="2">The sequence shown here is derived from an EMBL/GenBank/DDBJ whole genome shotgun (WGS) entry which is preliminary data.</text>
</comment>
<gene>
    <name evidence="2" type="ORF">GAK33_04090</name>
</gene>
<sequence length="91" mass="9810">MSLETGKGQAGIDGNVPERQRQRPNSAMCAGRYGFFNHGVRLGSCYSFHRIAILPHEIGHQMTRWFGVRCNASDAGVAARNGPTGVLPIGV</sequence>
<dbReference type="AlphaFoldDB" id="A0A833PNA5"/>
<feature type="region of interest" description="Disordered" evidence="1">
    <location>
        <begin position="1"/>
        <end position="23"/>
    </location>
</feature>